<organism evidence="1 2">
    <name type="scientific">Candidatus Taylorbacteria bacterium RIFCSPHIGHO2_02_FULL_46_13</name>
    <dbReference type="NCBI Taxonomy" id="1802312"/>
    <lineage>
        <taxon>Bacteria</taxon>
        <taxon>Candidatus Tayloriibacteriota</taxon>
    </lineage>
</organism>
<protein>
    <submittedName>
        <fullName evidence="1">Uncharacterized protein</fullName>
    </submittedName>
</protein>
<dbReference type="Proteomes" id="UP000177565">
    <property type="component" value="Unassembled WGS sequence"/>
</dbReference>
<sequence>MRVELGFARKTRVVKVKGHGKGRTGLVTEVNHMSGTWRILWDDTKLNELANPHEFETRKNGSDQK</sequence>
<evidence type="ECO:0000313" key="2">
    <source>
        <dbReference type="Proteomes" id="UP000177565"/>
    </source>
</evidence>
<gene>
    <name evidence="1" type="ORF">A3C06_02290</name>
</gene>
<dbReference type="EMBL" id="MHRQ01000014">
    <property type="protein sequence ID" value="OHA26929.1"/>
    <property type="molecule type" value="Genomic_DNA"/>
</dbReference>
<reference evidence="1 2" key="1">
    <citation type="journal article" date="2016" name="Nat. Commun.">
        <title>Thousands of microbial genomes shed light on interconnected biogeochemical processes in an aquifer system.</title>
        <authorList>
            <person name="Anantharaman K."/>
            <person name="Brown C.T."/>
            <person name="Hug L.A."/>
            <person name="Sharon I."/>
            <person name="Castelle C.J."/>
            <person name="Probst A.J."/>
            <person name="Thomas B.C."/>
            <person name="Singh A."/>
            <person name="Wilkins M.J."/>
            <person name="Karaoz U."/>
            <person name="Brodie E.L."/>
            <person name="Williams K.H."/>
            <person name="Hubbard S.S."/>
            <person name="Banfield J.F."/>
        </authorList>
    </citation>
    <scope>NUCLEOTIDE SEQUENCE [LARGE SCALE GENOMIC DNA]</scope>
</reference>
<proteinExistence type="predicted"/>
<accession>A0A1G2MUK3</accession>
<name>A0A1G2MUK3_9BACT</name>
<evidence type="ECO:0000313" key="1">
    <source>
        <dbReference type="EMBL" id="OHA26929.1"/>
    </source>
</evidence>
<comment type="caution">
    <text evidence="1">The sequence shown here is derived from an EMBL/GenBank/DDBJ whole genome shotgun (WGS) entry which is preliminary data.</text>
</comment>
<dbReference type="AlphaFoldDB" id="A0A1G2MUK3"/>